<dbReference type="InterPro" id="IPR050246">
    <property type="entry name" value="Class_II_FBP_aldolase"/>
</dbReference>
<feature type="binding site" evidence="2">
    <location>
        <begin position="229"/>
        <end position="232"/>
    </location>
    <ligand>
        <name>dihydroxyacetone phosphate</name>
        <dbReference type="ChEBI" id="CHEBI:57642"/>
    </ligand>
</feature>
<dbReference type="AlphaFoldDB" id="A0A7X6MN22"/>
<feature type="binding site" evidence="2">
    <location>
        <begin position="208"/>
        <end position="210"/>
    </location>
    <ligand>
        <name>dihydroxyacetone phosphate</name>
        <dbReference type="ChEBI" id="CHEBI:57642"/>
    </ligand>
</feature>
<sequence>MGIVALRDILRPALENRYGVPAVNIVNSDTMHAVLAAASAEASPIIVQTSVKTVRTLGPEVIYANWTAMTRGIGVPAALHLDHCPDRDVISECLRTGWNSVLFDASAMSVVDNLAQTIEVVREARSYGADVEGEIESITGVEDGIGSDEPSERQSLEVCLDFIARSGVDVFAPAIGNAHGHYAASPKLDYQRVRDIVDSTGLPVALHGGTGLSDQQFSELVSGGCAKVNISTALKRAYMHSALDYLQTAQSENRWEPLHLMKRTGEAVEHMVVEHMRILGSSGRANP</sequence>
<keyword evidence="3" id="KW-0479">Metal-binding</keyword>
<organism evidence="4 5">
    <name type="scientific">Mycolicibacterium septicum DSM 44393</name>
    <dbReference type="NCBI Taxonomy" id="1341646"/>
    <lineage>
        <taxon>Bacteria</taxon>
        <taxon>Bacillati</taxon>
        <taxon>Actinomycetota</taxon>
        <taxon>Actinomycetes</taxon>
        <taxon>Mycobacteriales</taxon>
        <taxon>Mycobacteriaceae</taxon>
        <taxon>Mycolicibacterium</taxon>
    </lineage>
</organism>
<dbReference type="PIRSF" id="PIRSF001359">
    <property type="entry name" value="F_bP_aldolase_II"/>
    <property type="match status" value="1"/>
</dbReference>
<dbReference type="GO" id="GO:0005829">
    <property type="term" value="C:cytosol"/>
    <property type="evidence" value="ECO:0007669"/>
    <property type="project" value="TreeGrafter"/>
</dbReference>
<comment type="cofactor">
    <cofactor evidence="3">
        <name>Zn(2+)</name>
        <dbReference type="ChEBI" id="CHEBI:29105"/>
    </cofactor>
    <text evidence="3">Binds 2 Zn(2+) ions per subunit. One is catalytic and the other provides a structural contribution.</text>
</comment>
<dbReference type="NCBIfam" id="TIGR00167">
    <property type="entry name" value="cbbA"/>
    <property type="match status" value="1"/>
</dbReference>
<dbReference type="PANTHER" id="PTHR30304">
    <property type="entry name" value="D-TAGATOSE-1,6-BISPHOSPHATE ALDOLASE"/>
    <property type="match status" value="1"/>
</dbReference>
<gene>
    <name evidence="4" type="ORF">HGA11_07335</name>
</gene>
<feature type="binding site" evidence="3">
    <location>
        <position position="83"/>
    </location>
    <ligand>
        <name>Zn(2+)</name>
        <dbReference type="ChEBI" id="CHEBI:29105"/>
        <label>1</label>
        <note>catalytic</note>
    </ligand>
</feature>
<dbReference type="GO" id="GO:0008270">
    <property type="term" value="F:zinc ion binding"/>
    <property type="evidence" value="ECO:0007669"/>
    <property type="project" value="InterPro"/>
</dbReference>
<name>A0A7X6MN22_9MYCO</name>
<dbReference type="Pfam" id="PF01116">
    <property type="entry name" value="F_bP_aldolase"/>
    <property type="match status" value="1"/>
</dbReference>
<dbReference type="InterPro" id="IPR013785">
    <property type="entry name" value="Aldolase_TIM"/>
</dbReference>
<dbReference type="GO" id="GO:0005975">
    <property type="term" value="P:carbohydrate metabolic process"/>
    <property type="evidence" value="ECO:0007669"/>
    <property type="project" value="InterPro"/>
</dbReference>
<evidence type="ECO:0000256" key="3">
    <source>
        <dbReference type="PIRSR" id="PIRSR001359-3"/>
    </source>
</evidence>
<feature type="binding site" evidence="2">
    <location>
        <position position="180"/>
    </location>
    <ligand>
        <name>dihydroxyacetone phosphate</name>
        <dbReference type="ChEBI" id="CHEBI:57642"/>
    </ligand>
</feature>
<keyword evidence="3" id="KW-0862">Zinc</keyword>
<dbReference type="EMBL" id="JAAXPJ010000002">
    <property type="protein sequence ID" value="NKZ10788.1"/>
    <property type="molecule type" value="Genomic_DNA"/>
</dbReference>
<feature type="binding site" evidence="3">
    <location>
        <position position="104"/>
    </location>
    <ligand>
        <name>Zn(2+)</name>
        <dbReference type="ChEBI" id="CHEBI:29105"/>
        <label>2</label>
    </ligand>
</feature>
<accession>A0A7X6MN22</accession>
<reference evidence="4 5" key="1">
    <citation type="submission" date="2020-04" db="EMBL/GenBank/DDBJ databases">
        <title>MicrobeNet Type strains.</title>
        <authorList>
            <person name="Nicholson A.C."/>
        </authorList>
    </citation>
    <scope>NUCLEOTIDE SEQUENCE [LARGE SCALE GENOMIC DNA]</scope>
    <source>
        <strain evidence="4 5">ATCC 700731</strain>
    </source>
</reference>
<evidence type="ECO:0000313" key="5">
    <source>
        <dbReference type="Proteomes" id="UP000518188"/>
    </source>
</evidence>
<dbReference type="InterPro" id="IPR000771">
    <property type="entry name" value="FBA_II"/>
</dbReference>
<dbReference type="Proteomes" id="UP000518188">
    <property type="component" value="Unassembled WGS sequence"/>
</dbReference>
<dbReference type="RefSeq" id="WP_044514890.1">
    <property type="nucleotide sequence ID" value="NZ_HG322951.1"/>
</dbReference>
<dbReference type="PANTHER" id="PTHR30304:SF0">
    <property type="entry name" value="D-TAGATOSE-1,6-BISPHOSPHATE ALDOLASE SUBUNIT GATY-RELATED"/>
    <property type="match status" value="1"/>
</dbReference>
<proteinExistence type="predicted"/>
<dbReference type="GO" id="GO:0009025">
    <property type="term" value="F:tagatose-bisphosphate aldolase activity"/>
    <property type="evidence" value="ECO:0007669"/>
    <property type="project" value="TreeGrafter"/>
</dbReference>
<feature type="binding site" evidence="3">
    <location>
        <position position="179"/>
    </location>
    <ligand>
        <name>Zn(2+)</name>
        <dbReference type="ChEBI" id="CHEBI:29105"/>
        <label>1</label>
        <note>catalytic</note>
    </ligand>
</feature>
<feature type="active site" description="Proton donor" evidence="1">
    <location>
        <position position="82"/>
    </location>
</feature>
<evidence type="ECO:0000256" key="2">
    <source>
        <dbReference type="PIRSR" id="PIRSR001359-2"/>
    </source>
</evidence>
<feature type="binding site" evidence="3">
    <location>
        <position position="207"/>
    </location>
    <ligand>
        <name>Zn(2+)</name>
        <dbReference type="ChEBI" id="CHEBI:29105"/>
        <label>1</label>
        <note>catalytic</note>
    </ligand>
</feature>
<feature type="binding site" evidence="3">
    <location>
        <position position="134"/>
    </location>
    <ligand>
        <name>Zn(2+)</name>
        <dbReference type="ChEBI" id="CHEBI:29105"/>
        <label>2</label>
    </ligand>
</feature>
<protein>
    <submittedName>
        <fullName evidence="4">Class II fructose-bisphosphate aldolase</fullName>
    </submittedName>
</protein>
<comment type="caution">
    <text evidence="4">The sequence shown here is derived from an EMBL/GenBank/DDBJ whole genome shotgun (WGS) entry which is preliminary data.</text>
</comment>
<dbReference type="SUPFAM" id="SSF51569">
    <property type="entry name" value="Aldolase"/>
    <property type="match status" value="1"/>
</dbReference>
<evidence type="ECO:0000313" key="4">
    <source>
        <dbReference type="EMBL" id="NKZ10788.1"/>
    </source>
</evidence>
<dbReference type="Gene3D" id="3.20.20.70">
    <property type="entry name" value="Aldolase class I"/>
    <property type="match status" value="1"/>
</dbReference>
<evidence type="ECO:0000256" key="1">
    <source>
        <dbReference type="PIRSR" id="PIRSR001359-1"/>
    </source>
</evidence>